<dbReference type="SUPFAM" id="SSF51445">
    <property type="entry name" value="(Trans)glycosidases"/>
    <property type="match status" value="1"/>
</dbReference>
<dbReference type="InterPro" id="IPR017853">
    <property type="entry name" value="GH"/>
</dbReference>
<dbReference type="InterPro" id="IPR045053">
    <property type="entry name" value="MAN-like"/>
</dbReference>
<dbReference type="Gene3D" id="3.20.20.80">
    <property type="entry name" value="Glycosidases"/>
    <property type="match status" value="1"/>
</dbReference>
<name>A0A0D1CVH9_MYCMD</name>
<dbReference type="Proteomes" id="UP000000561">
    <property type="component" value="Chromosome 3"/>
</dbReference>
<reference evidence="8 9" key="1">
    <citation type="journal article" date="2006" name="Nature">
        <title>Insights from the genome of the biotrophic fungal plant pathogen Ustilago maydis.</title>
        <authorList>
            <person name="Kamper J."/>
            <person name="Kahmann R."/>
            <person name="Bolker M."/>
            <person name="Ma L.J."/>
            <person name="Brefort T."/>
            <person name="Saville B.J."/>
            <person name="Banuett F."/>
            <person name="Kronstad J.W."/>
            <person name="Gold S.E."/>
            <person name="Muller O."/>
            <person name="Perlin M.H."/>
            <person name="Wosten H.A."/>
            <person name="de Vries R."/>
            <person name="Ruiz-Herrera J."/>
            <person name="Reynaga-Pena C.G."/>
            <person name="Snetselaar K."/>
            <person name="McCann M."/>
            <person name="Perez-Martin J."/>
            <person name="Feldbrugge M."/>
            <person name="Basse C.W."/>
            <person name="Steinberg G."/>
            <person name="Ibeas J.I."/>
            <person name="Holloman W."/>
            <person name="Guzman P."/>
            <person name="Farman M."/>
            <person name="Stajich J.E."/>
            <person name="Sentandreu R."/>
            <person name="Gonzalez-Prieto J.M."/>
            <person name="Kennell J.C."/>
            <person name="Molina L."/>
            <person name="Schirawski J."/>
            <person name="Mendoza-Mendoza A."/>
            <person name="Greilinger D."/>
            <person name="Munch K."/>
            <person name="Rossel N."/>
            <person name="Scherer M."/>
            <person name="Vranes M."/>
            <person name="Ladendorf O."/>
            <person name="Vincon V."/>
            <person name="Fuchs U."/>
            <person name="Sandrock B."/>
            <person name="Meng S."/>
            <person name="Ho E.C."/>
            <person name="Cahill M.J."/>
            <person name="Boyce K.J."/>
            <person name="Klose J."/>
            <person name="Klosterman S.J."/>
            <person name="Deelstra H.J."/>
            <person name="Ortiz-Castellanos L."/>
            <person name="Li W."/>
            <person name="Sanchez-Alonso P."/>
            <person name="Schreier P.H."/>
            <person name="Hauser-Hahn I."/>
            <person name="Vaupel M."/>
            <person name="Koopmann E."/>
            <person name="Friedrich G."/>
            <person name="Voss H."/>
            <person name="Schluter T."/>
            <person name="Margolis J."/>
            <person name="Platt D."/>
            <person name="Swimmer C."/>
            <person name="Gnirke A."/>
            <person name="Chen F."/>
            <person name="Vysotskaia V."/>
            <person name="Mannhaupt G."/>
            <person name="Guldener U."/>
            <person name="Munsterkotter M."/>
            <person name="Haase D."/>
            <person name="Oesterheld M."/>
            <person name="Mewes H.W."/>
            <person name="Mauceli E.W."/>
            <person name="DeCaprio D."/>
            <person name="Wade C.M."/>
            <person name="Butler J."/>
            <person name="Young S."/>
            <person name="Jaffe D.B."/>
            <person name="Calvo S."/>
            <person name="Nusbaum C."/>
            <person name="Galagan J."/>
            <person name="Birren B.W."/>
        </authorList>
    </citation>
    <scope>NUCLEOTIDE SEQUENCE [LARGE SCALE GENOMIC DNA]</scope>
    <source>
        <strain evidence="9">DSM 14603 / FGSC 9021 / UM521</strain>
    </source>
</reference>
<dbReference type="AlphaFoldDB" id="A0A0D1CVH9"/>
<comment type="catalytic activity">
    <reaction evidence="1">
        <text>Random hydrolysis of (1-&gt;4)-beta-D-mannosidic linkages in mannans, galactomannans and glucomannans.</text>
        <dbReference type="EC" id="3.2.1.78"/>
    </reaction>
</comment>
<feature type="signal peptide" evidence="6">
    <location>
        <begin position="1"/>
        <end position="25"/>
    </location>
</feature>
<evidence type="ECO:0000259" key="7">
    <source>
        <dbReference type="Pfam" id="PF26410"/>
    </source>
</evidence>
<organism evidence="8 9">
    <name type="scientific">Mycosarcoma maydis</name>
    <name type="common">Corn smut fungus</name>
    <name type="synonym">Ustilago maydis</name>
    <dbReference type="NCBI Taxonomy" id="5270"/>
    <lineage>
        <taxon>Eukaryota</taxon>
        <taxon>Fungi</taxon>
        <taxon>Dikarya</taxon>
        <taxon>Basidiomycota</taxon>
        <taxon>Ustilaginomycotina</taxon>
        <taxon>Ustilaginomycetes</taxon>
        <taxon>Ustilaginales</taxon>
        <taxon>Ustilaginaceae</taxon>
        <taxon>Mycosarcoma</taxon>
    </lineage>
</organism>
<dbReference type="OrthoDB" id="406631at2759"/>
<dbReference type="GO" id="GO:0016985">
    <property type="term" value="F:mannan endo-1,4-beta-mannosidase activity"/>
    <property type="evidence" value="ECO:0000318"/>
    <property type="project" value="GO_Central"/>
</dbReference>
<sequence length="501" mass="56403">MKITLAASPVILALSLVTTVVSTEAAKEASLSHHKSNPVAANDYIHVDKLRLRDSSNRTYYLTGMNYWACMNLAADSDAGGVHKRFIAELDQMASAGINHLRIMAGSEGAPTKQPFRMNPPLQPSPGVYNEKIFVGLDRCLAEMAKRGMRATMTLNDQWQWSGGFAQYVSWANGEEKYAYPPSWNFTAPPQREGAPGRGWGNYTTTGSFDEYAAYGNRIYTDPNAERMFKAHIRKVLNRRNTVNGRLYKEDATIMTWQLANEPQPANQKNLLGPYKLEYAPNPIDPLLAWIDRVSTYIRLHAPRQLISTGFEGKQGEWYWKAVHQPKNVDYGTIHVWVQNWGIYDMLDSSRANLDQAKAFATEIMGNASRWAGEIGKPVFLEEFGMARDNWQNNVTAGEYEYASKATTRNKDEYLAHIIGLAVKSFKSKKGGFIGTAPWAYGGVYRPETQKVNEFGMWWAGDPPHEAPGWYDVYETDYAMQIVKQQKESIGKFIAGVRSKS</sequence>
<evidence type="ECO:0000313" key="8">
    <source>
        <dbReference type="EMBL" id="KIS70428.1"/>
    </source>
</evidence>
<dbReference type="VEuPathDB" id="FungiDB:UMAG_01604"/>
<dbReference type="STRING" id="237631.A0A0D1CVH9"/>
<dbReference type="RefSeq" id="XP_011387602.1">
    <property type="nucleotide sequence ID" value="XM_011389300.1"/>
</dbReference>
<evidence type="ECO:0000256" key="3">
    <source>
        <dbReference type="ARBA" id="ARBA00012706"/>
    </source>
</evidence>
<dbReference type="Pfam" id="PF26410">
    <property type="entry name" value="GH5_mannosidase"/>
    <property type="match status" value="1"/>
</dbReference>
<dbReference type="KEGG" id="uma:UMAG_01604"/>
<dbReference type="EC" id="3.2.1.78" evidence="3"/>
<dbReference type="EMBL" id="CM003142">
    <property type="protein sequence ID" value="KIS70428.1"/>
    <property type="molecule type" value="Genomic_DNA"/>
</dbReference>
<dbReference type="PANTHER" id="PTHR31451:SF40">
    <property type="entry name" value="GLYCOSIDE HYDROLASE FAMILY 5 DOMAIN-CONTAINING PROTEIN"/>
    <property type="match status" value="1"/>
</dbReference>
<dbReference type="InParanoid" id="A0A0D1CVH9"/>
<gene>
    <name evidence="8" type="ORF">UMAG_01604</name>
</gene>
<evidence type="ECO:0000313" key="9">
    <source>
        <dbReference type="Proteomes" id="UP000000561"/>
    </source>
</evidence>
<evidence type="ECO:0000256" key="1">
    <source>
        <dbReference type="ARBA" id="ARBA00001678"/>
    </source>
</evidence>
<proteinExistence type="inferred from homology"/>
<dbReference type="InterPro" id="IPR001547">
    <property type="entry name" value="Glyco_hydro_5"/>
</dbReference>
<evidence type="ECO:0000256" key="6">
    <source>
        <dbReference type="SAM" id="SignalP"/>
    </source>
</evidence>
<keyword evidence="9" id="KW-1185">Reference proteome</keyword>
<dbReference type="OMA" id="TPQPFRM"/>
<evidence type="ECO:0000256" key="5">
    <source>
        <dbReference type="ARBA" id="ARBA00023295"/>
    </source>
</evidence>
<evidence type="ECO:0000256" key="4">
    <source>
        <dbReference type="ARBA" id="ARBA00022801"/>
    </source>
</evidence>
<dbReference type="GeneID" id="23562549"/>
<feature type="chain" id="PRO_5002244453" description="mannan endo-1,4-beta-mannosidase" evidence="6">
    <location>
        <begin position="26"/>
        <end position="501"/>
    </location>
</feature>
<keyword evidence="6" id="KW-0732">Signal</keyword>
<comment type="similarity">
    <text evidence="2">Belongs to the glycosyl hydrolase 5 (cellulase A) family.</text>
</comment>
<protein>
    <recommendedName>
        <fullName evidence="3">mannan endo-1,4-beta-mannosidase</fullName>
        <ecNumber evidence="3">3.2.1.78</ecNumber>
    </recommendedName>
</protein>
<keyword evidence="4" id="KW-0378">Hydrolase</keyword>
<dbReference type="PANTHER" id="PTHR31451">
    <property type="match status" value="1"/>
</dbReference>
<feature type="domain" description="Glycoside hydrolase family 5" evidence="7">
    <location>
        <begin position="43"/>
        <end position="492"/>
    </location>
</feature>
<dbReference type="eggNOG" id="ENOG502QQFD">
    <property type="taxonomic scope" value="Eukaryota"/>
</dbReference>
<keyword evidence="5" id="KW-0326">Glycosidase</keyword>
<evidence type="ECO:0000256" key="2">
    <source>
        <dbReference type="ARBA" id="ARBA00005641"/>
    </source>
</evidence>
<accession>A0A0D1CVH9</accession>
<dbReference type="FunFam" id="3.20.20.80:FF:000299">
    <property type="entry name" value="Uncharacterized protein"/>
    <property type="match status" value="1"/>
</dbReference>